<organism evidence="1">
    <name type="scientific">uncultured Caudovirales phage</name>
    <dbReference type="NCBI Taxonomy" id="2100421"/>
    <lineage>
        <taxon>Viruses</taxon>
        <taxon>Duplodnaviria</taxon>
        <taxon>Heunggongvirae</taxon>
        <taxon>Uroviricota</taxon>
        <taxon>Caudoviricetes</taxon>
        <taxon>Peduoviridae</taxon>
        <taxon>Maltschvirus</taxon>
        <taxon>Maltschvirus maltsch</taxon>
    </lineage>
</organism>
<name>A0A6J5LZ32_9CAUD</name>
<gene>
    <name evidence="1" type="ORF">UFOVP328_329</name>
</gene>
<reference evidence="1" key="1">
    <citation type="submission" date="2020-04" db="EMBL/GenBank/DDBJ databases">
        <authorList>
            <person name="Chiriac C."/>
            <person name="Salcher M."/>
            <person name="Ghai R."/>
            <person name="Kavagutti S V."/>
        </authorList>
    </citation>
    <scope>NUCLEOTIDE SEQUENCE</scope>
</reference>
<protein>
    <submittedName>
        <fullName evidence="1">Uncharacterized protein</fullName>
    </submittedName>
</protein>
<accession>A0A6J5LZ32</accession>
<sequence length="82" mass="9532">MQKKTRSLLEELDSMYIERDQRHVIENRASNIIASAIRLLESIEETYTPEQAENLTRKLLNAIKLKDPGKFTRTVRKTDANS</sequence>
<dbReference type="EMBL" id="LR796341">
    <property type="protein sequence ID" value="CAB4138136.1"/>
    <property type="molecule type" value="Genomic_DNA"/>
</dbReference>
<proteinExistence type="predicted"/>
<evidence type="ECO:0000313" key="1">
    <source>
        <dbReference type="EMBL" id="CAB4138136.1"/>
    </source>
</evidence>